<keyword evidence="2" id="KW-1185">Reference proteome</keyword>
<dbReference type="Proteomes" id="UP000297245">
    <property type="component" value="Unassembled WGS sequence"/>
</dbReference>
<gene>
    <name evidence="1" type="ORF">K435DRAFT_2958</name>
</gene>
<evidence type="ECO:0000313" key="1">
    <source>
        <dbReference type="EMBL" id="THV08195.1"/>
    </source>
</evidence>
<dbReference type="AlphaFoldDB" id="A0A4S8MY52"/>
<reference evidence="1 2" key="1">
    <citation type="journal article" date="2019" name="Nat. Ecol. Evol.">
        <title>Megaphylogeny resolves global patterns of mushroom evolution.</title>
        <authorList>
            <person name="Varga T."/>
            <person name="Krizsan K."/>
            <person name="Foldi C."/>
            <person name="Dima B."/>
            <person name="Sanchez-Garcia M."/>
            <person name="Sanchez-Ramirez S."/>
            <person name="Szollosi G.J."/>
            <person name="Szarkandi J.G."/>
            <person name="Papp V."/>
            <person name="Albert L."/>
            <person name="Andreopoulos W."/>
            <person name="Angelini C."/>
            <person name="Antonin V."/>
            <person name="Barry K.W."/>
            <person name="Bougher N.L."/>
            <person name="Buchanan P."/>
            <person name="Buyck B."/>
            <person name="Bense V."/>
            <person name="Catcheside P."/>
            <person name="Chovatia M."/>
            <person name="Cooper J."/>
            <person name="Damon W."/>
            <person name="Desjardin D."/>
            <person name="Finy P."/>
            <person name="Geml J."/>
            <person name="Haridas S."/>
            <person name="Hughes K."/>
            <person name="Justo A."/>
            <person name="Karasinski D."/>
            <person name="Kautmanova I."/>
            <person name="Kiss B."/>
            <person name="Kocsube S."/>
            <person name="Kotiranta H."/>
            <person name="LaButti K.M."/>
            <person name="Lechner B.E."/>
            <person name="Liimatainen K."/>
            <person name="Lipzen A."/>
            <person name="Lukacs Z."/>
            <person name="Mihaltcheva S."/>
            <person name="Morgado L.N."/>
            <person name="Niskanen T."/>
            <person name="Noordeloos M.E."/>
            <person name="Ohm R.A."/>
            <person name="Ortiz-Santana B."/>
            <person name="Ovrebo C."/>
            <person name="Racz N."/>
            <person name="Riley R."/>
            <person name="Savchenko A."/>
            <person name="Shiryaev A."/>
            <person name="Soop K."/>
            <person name="Spirin V."/>
            <person name="Szebenyi C."/>
            <person name="Tomsovsky M."/>
            <person name="Tulloss R.E."/>
            <person name="Uehling J."/>
            <person name="Grigoriev I.V."/>
            <person name="Vagvolgyi C."/>
            <person name="Papp T."/>
            <person name="Martin F.M."/>
            <person name="Miettinen O."/>
            <person name="Hibbett D.S."/>
            <person name="Nagy L.G."/>
        </authorList>
    </citation>
    <scope>NUCLEOTIDE SEQUENCE [LARGE SCALE GENOMIC DNA]</scope>
    <source>
        <strain evidence="1 2">CBS 962.96</strain>
    </source>
</reference>
<protein>
    <submittedName>
        <fullName evidence="1">Uncharacterized protein</fullName>
    </submittedName>
</protein>
<evidence type="ECO:0000313" key="2">
    <source>
        <dbReference type="Proteomes" id="UP000297245"/>
    </source>
</evidence>
<dbReference type="EMBL" id="ML179035">
    <property type="protein sequence ID" value="THV08195.1"/>
    <property type="molecule type" value="Genomic_DNA"/>
</dbReference>
<sequence>MADDDPVENFIHNLARINRYQRMLDAETQREMDNLQQRLMNQVQAGQIARSGFLCVSVLLYLK</sequence>
<name>A0A4S8MY52_DENBC</name>
<proteinExistence type="predicted"/>
<accession>A0A4S8MY52</accession>
<organism evidence="1 2">
    <name type="scientific">Dendrothele bispora (strain CBS 962.96)</name>
    <dbReference type="NCBI Taxonomy" id="1314807"/>
    <lineage>
        <taxon>Eukaryota</taxon>
        <taxon>Fungi</taxon>
        <taxon>Dikarya</taxon>
        <taxon>Basidiomycota</taxon>
        <taxon>Agaricomycotina</taxon>
        <taxon>Agaricomycetes</taxon>
        <taxon>Agaricomycetidae</taxon>
        <taxon>Agaricales</taxon>
        <taxon>Agaricales incertae sedis</taxon>
        <taxon>Dendrothele</taxon>
    </lineage>
</organism>